<dbReference type="Proteomes" id="UP000439903">
    <property type="component" value="Unassembled WGS sequence"/>
</dbReference>
<evidence type="ECO:0000256" key="1">
    <source>
        <dbReference type="SAM" id="MobiDB-lite"/>
    </source>
</evidence>
<evidence type="ECO:0000313" key="3">
    <source>
        <dbReference type="Proteomes" id="UP000439903"/>
    </source>
</evidence>
<name>A0A8H4ELE7_GIGMA</name>
<dbReference type="AlphaFoldDB" id="A0A8H4ELE7"/>
<sequence>MKSLDNDDDDANEDENEPKRHFLEIKKQFLEADKIAKELPIVSPKHSDIIYTSKIIDTQAILSAVKD</sequence>
<comment type="caution">
    <text evidence="2">The sequence shown here is derived from an EMBL/GenBank/DDBJ whole genome shotgun (WGS) entry which is preliminary data.</text>
</comment>
<reference evidence="2 3" key="1">
    <citation type="journal article" date="2019" name="Environ. Microbiol.">
        <title>At the nexus of three kingdoms: the genome of the mycorrhizal fungus Gigaspora margarita provides insights into plant, endobacterial and fungal interactions.</title>
        <authorList>
            <person name="Venice F."/>
            <person name="Ghignone S."/>
            <person name="Salvioli di Fossalunga A."/>
            <person name="Amselem J."/>
            <person name="Novero M."/>
            <person name="Xianan X."/>
            <person name="Sedzielewska Toro K."/>
            <person name="Morin E."/>
            <person name="Lipzen A."/>
            <person name="Grigoriev I.V."/>
            <person name="Henrissat B."/>
            <person name="Martin F.M."/>
            <person name="Bonfante P."/>
        </authorList>
    </citation>
    <scope>NUCLEOTIDE SEQUENCE [LARGE SCALE GENOMIC DNA]</scope>
    <source>
        <strain evidence="2 3">BEG34</strain>
    </source>
</reference>
<accession>A0A8H4ELE7</accession>
<keyword evidence="3" id="KW-1185">Reference proteome</keyword>
<proteinExistence type="predicted"/>
<feature type="compositionally biased region" description="Acidic residues" evidence="1">
    <location>
        <begin position="1"/>
        <end position="16"/>
    </location>
</feature>
<feature type="region of interest" description="Disordered" evidence="1">
    <location>
        <begin position="1"/>
        <end position="20"/>
    </location>
</feature>
<organism evidence="2 3">
    <name type="scientific">Gigaspora margarita</name>
    <dbReference type="NCBI Taxonomy" id="4874"/>
    <lineage>
        <taxon>Eukaryota</taxon>
        <taxon>Fungi</taxon>
        <taxon>Fungi incertae sedis</taxon>
        <taxon>Mucoromycota</taxon>
        <taxon>Glomeromycotina</taxon>
        <taxon>Glomeromycetes</taxon>
        <taxon>Diversisporales</taxon>
        <taxon>Gigasporaceae</taxon>
        <taxon>Gigaspora</taxon>
    </lineage>
</organism>
<dbReference type="EMBL" id="WTPW01000443">
    <property type="protein sequence ID" value="KAF0511012.1"/>
    <property type="molecule type" value="Genomic_DNA"/>
</dbReference>
<evidence type="ECO:0000313" key="2">
    <source>
        <dbReference type="EMBL" id="KAF0511012.1"/>
    </source>
</evidence>
<dbReference type="OrthoDB" id="2445072at2759"/>
<gene>
    <name evidence="2" type="ORF">F8M41_018358</name>
</gene>
<protein>
    <submittedName>
        <fullName evidence="2">Uncharacterized protein</fullName>
    </submittedName>
</protein>